<name>A0A2S1SDU2_9FLAO</name>
<protein>
    <submittedName>
        <fullName evidence="1">Uncharacterized protein</fullName>
    </submittedName>
</protein>
<evidence type="ECO:0000313" key="2">
    <source>
        <dbReference type="Proteomes" id="UP000244937"/>
    </source>
</evidence>
<sequence>MIFLLISMILLLFFAMIYLAVYSRREKKKFGEKIAALEEIIVQITRKQLAQSGQLRLSDELNENLKKSRIVLNEDIFKLNYELFDILSKNDLLKNKPES</sequence>
<organism evidence="1 2">
    <name type="scientific">Flavobacterium pallidum</name>
    <dbReference type="NCBI Taxonomy" id="2172098"/>
    <lineage>
        <taxon>Bacteria</taxon>
        <taxon>Pseudomonadati</taxon>
        <taxon>Bacteroidota</taxon>
        <taxon>Flavobacteriia</taxon>
        <taxon>Flavobacteriales</taxon>
        <taxon>Flavobacteriaceae</taxon>
        <taxon>Flavobacterium</taxon>
    </lineage>
</organism>
<keyword evidence="2" id="KW-1185">Reference proteome</keyword>
<dbReference type="Proteomes" id="UP000244937">
    <property type="component" value="Chromosome"/>
</dbReference>
<evidence type="ECO:0000313" key="1">
    <source>
        <dbReference type="EMBL" id="AWI24568.1"/>
    </source>
</evidence>
<dbReference type="KEGG" id="fpal:HYN49_00920"/>
<reference evidence="1 2" key="1">
    <citation type="submission" date="2018-05" db="EMBL/GenBank/DDBJ databases">
        <title>Genome sequencing of Flavobacterium sp. HYN0049.</title>
        <authorList>
            <person name="Yi H."/>
            <person name="Baek C."/>
        </authorList>
    </citation>
    <scope>NUCLEOTIDE SEQUENCE [LARGE SCALE GENOMIC DNA]</scope>
    <source>
        <strain evidence="1 2">HYN0049</strain>
    </source>
</reference>
<proteinExistence type="predicted"/>
<dbReference type="EMBL" id="CP029187">
    <property type="protein sequence ID" value="AWI24568.1"/>
    <property type="molecule type" value="Genomic_DNA"/>
</dbReference>
<gene>
    <name evidence="1" type="ORF">HYN49_00920</name>
</gene>
<accession>A0A2S1SDU2</accession>
<dbReference type="OrthoDB" id="1375871at2"/>
<dbReference type="AlphaFoldDB" id="A0A2S1SDU2"/>
<dbReference type="RefSeq" id="WP_108902367.1">
    <property type="nucleotide sequence ID" value="NZ_CP029187.1"/>
</dbReference>